<dbReference type="EMBL" id="JAKKDL010000003">
    <property type="protein sequence ID" value="MCF7529238.1"/>
    <property type="molecule type" value="Genomic_DNA"/>
</dbReference>
<comment type="caution">
    <text evidence="2">The sequence shown here is derived from an EMBL/GenBank/DDBJ whole genome shotgun (WGS) entry which is preliminary data.</text>
</comment>
<proteinExistence type="predicted"/>
<name>A0AAW5APA7_9NEIS</name>
<sequence length="180" mass="18873">MLIQKMLPLAAIAVLGLSACQSNSQPSQADNASAQPAAKTAAGKSSAGVGNCTLIQGDTAGAGRKVVYRCNGQAVLRSSQAQALLDSNVPISFGASGAALKAGLITRQAANRVGHTDEETCERAFINAAKKFQAVTLQHGGRRVSNFYSYYDRKPLRGGQYECEVGTFHGRVVMKGDIAR</sequence>
<reference evidence="2" key="1">
    <citation type="submission" date="2022-01" db="EMBL/GenBank/DDBJ databases">
        <title>Neisseria sp. ZJ104.</title>
        <authorList>
            <person name="Yang C."/>
        </authorList>
    </citation>
    <scope>NUCLEOTIDE SEQUENCE</scope>
    <source>
        <strain evidence="2">ZJ104</strain>
    </source>
</reference>
<protein>
    <submittedName>
        <fullName evidence="2">Excinuclease</fullName>
    </submittedName>
</protein>
<gene>
    <name evidence="2" type="ORF">L4H06_03200</name>
</gene>
<organism evidence="2 3">
    <name type="scientific">Neisseria lisongii</name>
    <dbReference type="NCBI Taxonomy" id="2912188"/>
    <lineage>
        <taxon>Bacteria</taxon>
        <taxon>Pseudomonadati</taxon>
        <taxon>Pseudomonadota</taxon>
        <taxon>Betaproteobacteria</taxon>
        <taxon>Neisseriales</taxon>
        <taxon>Neisseriaceae</taxon>
        <taxon>Neisseria</taxon>
    </lineage>
</organism>
<evidence type="ECO:0000313" key="3">
    <source>
        <dbReference type="Proteomes" id="UP001201397"/>
    </source>
</evidence>
<dbReference type="RefSeq" id="WP_237092505.1">
    <property type="nucleotide sequence ID" value="NZ_JAKKDL010000003.1"/>
</dbReference>
<keyword evidence="1" id="KW-0732">Signal</keyword>
<feature type="signal peptide" evidence="1">
    <location>
        <begin position="1"/>
        <end position="29"/>
    </location>
</feature>
<dbReference type="AlphaFoldDB" id="A0AAW5APA7"/>
<dbReference type="PROSITE" id="PS51257">
    <property type="entry name" value="PROKAR_LIPOPROTEIN"/>
    <property type="match status" value="1"/>
</dbReference>
<dbReference type="Proteomes" id="UP001201397">
    <property type="component" value="Unassembled WGS sequence"/>
</dbReference>
<evidence type="ECO:0000313" key="2">
    <source>
        <dbReference type="EMBL" id="MCF7529238.1"/>
    </source>
</evidence>
<feature type="chain" id="PRO_5043644191" evidence="1">
    <location>
        <begin position="30"/>
        <end position="180"/>
    </location>
</feature>
<evidence type="ECO:0000256" key="1">
    <source>
        <dbReference type="SAM" id="SignalP"/>
    </source>
</evidence>
<accession>A0AAW5APA7</accession>